<evidence type="ECO:0000313" key="2">
    <source>
        <dbReference type="Proteomes" id="UP000239001"/>
    </source>
</evidence>
<sequence>MNWYLLSTQPYKRDLFLKYLEQSISEKQLQKLIPTTIAPVDAVYQDMILVQLKDFKEVRSYLQQVEYFQRKQA</sequence>
<dbReference type="OrthoDB" id="495375at2"/>
<evidence type="ECO:0000313" key="1">
    <source>
        <dbReference type="EMBL" id="PSF34922.1"/>
    </source>
</evidence>
<organism evidence="1 2">
    <name type="scientific">Aphanothece hegewaldii CCALA 016</name>
    <dbReference type="NCBI Taxonomy" id="2107694"/>
    <lineage>
        <taxon>Bacteria</taxon>
        <taxon>Bacillati</taxon>
        <taxon>Cyanobacteriota</taxon>
        <taxon>Cyanophyceae</taxon>
        <taxon>Oscillatoriophycideae</taxon>
        <taxon>Chroococcales</taxon>
        <taxon>Aphanothecaceae</taxon>
        <taxon>Aphanothece</taxon>
    </lineage>
</organism>
<name>A0A2T1LTZ9_9CHRO</name>
<evidence type="ECO:0008006" key="3">
    <source>
        <dbReference type="Google" id="ProtNLM"/>
    </source>
</evidence>
<keyword evidence="2" id="KW-1185">Reference proteome</keyword>
<reference evidence="1 2" key="2">
    <citation type="submission" date="2018-03" db="EMBL/GenBank/DDBJ databases">
        <authorList>
            <person name="Keele B.F."/>
        </authorList>
    </citation>
    <scope>NUCLEOTIDE SEQUENCE [LARGE SCALE GENOMIC DNA]</scope>
    <source>
        <strain evidence="1 2">CCALA 016</strain>
    </source>
</reference>
<accession>A0A2T1LTZ9</accession>
<dbReference type="Proteomes" id="UP000239001">
    <property type="component" value="Unassembled WGS sequence"/>
</dbReference>
<dbReference type="AlphaFoldDB" id="A0A2T1LTZ9"/>
<gene>
    <name evidence="1" type="ORF">C7H19_18105</name>
</gene>
<dbReference type="RefSeq" id="WP_106458330.1">
    <property type="nucleotide sequence ID" value="NZ_PXOH01000024.1"/>
</dbReference>
<reference evidence="1 2" key="1">
    <citation type="submission" date="2018-03" db="EMBL/GenBank/DDBJ databases">
        <title>The ancient ancestry and fast evolution of plastids.</title>
        <authorList>
            <person name="Moore K.R."/>
            <person name="Magnabosco C."/>
            <person name="Momper L."/>
            <person name="Gold D.A."/>
            <person name="Bosak T."/>
            <person name="Fournier G.P."/>
        </authorList>
    </citation>
    <scope>NUCLEOTIDE SEQUENCE [LARGE SCALE GENOMIC DNA]</scope>
    <source>
        <strain evidence="1 2">CCALA 016</strain>
    </source>
</reference>
<proteinExistence type="predicted"/>
<protein>
    <recommendedName>
        <fullName evidence="3">DUF2007 domain-containing protein</fullName>
    </recommendedName>
</protein>
<dbReference type="EMBL" id="PXOH01000024">
    <property type="protein sequence ID" value="PSF34922.1"/>
    <property type="molecule type" value="Genomic_DNA"/>
</dbReference>
<comment type="caution">
    <text evidence="1">The sequence shown here is derived from an EMBL/GenBank/DDBJ whole genome shotgun (WGS) entry which is preliminary data.</text>
</comment>